<dbReference type="Pfam" id="PF06682">
    <property type="entry name" value="SARAF"/>
    <property type="match status" value="1"/>
</dbReference>
<organism evidence="18 19">
    <name type="scientific">Ornithorhynchus anatinus</name>
    <name type="common">Duckbill platypus</name>
    <dbReference type="NCBI Taxonomy" id="9258"/>
    <lineage>
        <taxon>Eukaryota</taxon>
        <taxon>Metazoa</taxon>
        <taxon>Chordata</taxon>
        <taxon>Craniata</taxon>
        <taxon>Vertebrata</taxon>
        <taxon>Euteleostomi</taxon>
        <taxon>Mammalia</taxon>
        <taxon>Monotremata</taxon>
        <taxon>Ornithorhynchidae</taxon>
        <taxon>Ornithorhynchus</taxon>
    </lineage>
</organism>
<evidence type="ECO:0000256" key="16">
    <source>
        <dbReference type="SAM" id="MobiDB-lite"/>
    </source>
</evidence>
<protein>
    <recommendedName>
        <fullName evidence="3">Store-operated calcium entry-associated regulatory factor</fullName>
    </recommendedName>
    <alternativeName>
        <fullName evidence="14">Transmembrane protein 66</fullName>
    </alternativeName>
</protein>
<dbReference type="GO" id="GO:2001256">
    <property type="term" value="P:regulation of store-operated calcium entry"/>
    <property type="evidence" value="ECO:0000318"/>
    <property type="project" value="GO_Central"/>
</dbReference>
<reference evidence="18" key="2">
    <citation type="submission" date="2025-08" db="UniProtKB">
        <authorList>
            <consortium name="Ensembl"/>
        </authorList>
    </citation>
    <scope>IDENTIFICATION</scope>
    <source>
        <strain evidence="18">Glennie</strain>
    </source>
</reference>
<feature type="transmembrane region" description="Helical" evidence="17">
    <location>
        <begin position="177"/>
        <end position="196"/>
    </location>
</feature>
<evidence type="ECO:0000256" key="7">
    <source>
        <dbReference type="ARBA" id="ARBA00022729"/>
    </source>
</evidence>
<dbReference type="AlphaFoldDB" id="A0A6I8N8A8"/>
<dbReference type="Proteomes" id="UP000002279">
    <property type="component" value="Chromosome 10"/>
</dbReference>
<evidence type="ECO:0000256" key="14">
    <source>
        <dbReference type="ARBA" id="ARBA00031116"/>
    </source>
</evidence>
<keyword evidence="6 17" id="KW-0812">Transmembrane</keyword>
<keyword evidence="4" id="KW-0813">Transport</keyword>
<gene>
    <name evidence="18" type="primary">SARAF</name>
</gene>
<keyword evidence="19" id="KW-1185">Reference proteome</keyword>
<dbReference type="InParanoid" id="A0A6I8N8A8"/>
<feature type="region of interest" description="Disordered" evidence="16">
    <location>
        <begin position="206"/>
        <end position="263"/>
    </location>
</feature>
<keyword evidence="9" id="KW-0106">Calcium</keyword>
<dbReference type="Bgee" id="ENSOANG00000019731">
    <property type="expression patterns" value="Expressed in testis and 7 other cell types or tissues"/>
</dbReference>
<evidence type="ECO:0000256" key="2">
    <source>
        <dbReference type="ARBA" id="ARBA00006833"/>
    </source>
</evidence>
<evidence type="ECO:0000256" key="8">
    <source>
        <dbReference type="ARBA" id="ARBA00022824"/>
    </source>
</evidence>
<evidence type="ECO:0000256" key="15">
    <source>
        <dbReference type="ARBA" id="ARBA00064811"/>
    </source>
</evidence>
<feature type="transmembrane region" description="Helical" evidence="17">
    <location>
        <begin position="20"/>
        <end position="38"/>
    </location>
</feature>
<dbReference type="PANTHER" id="PTHR15929:SF0">
    <property type="entry name" value="STORE-OPERATED CALCIUM ENTRY-ASSOCIATED REGULATORY FACTOR"/>
    <property type="match status" value="1"/>
</dbReference>
<evidence type="ECO:0000256" key="12">
    <source>
        <dbReference type="ARBA" id="ARBA00023136"/>
    </source>
</evidence>
<dbReference type="Ensembl" id="ENSOANT00000057559.1">
    <property type="protein sequence ID" value="ENSOANP00000037118.1"/>
    <property type="gene ID" value="ENSOANG00000019731.3"/>
</dbReference>
<evidence type="ECO:0000256" key="10">
    <source>
        <dbReference type="ARBA" id="ARBA00022989"/>
    </source>
</evidence>
<comment type="subunit">
    <text evidence="15">Interacts with STIM1; the interaction is inhibited by the interaction of STIM1 with EFHB.</text>
</comment>
<comment type="function">
    <text evidence="13">Negative regulator of store-operated Ca(2+) entry (SOCE) involved in protecting cells from Ca(2+) overfilling. In response to cytosolic Ca(2+) elevation after endoplasmic reticulum Ca(2+) refilling, promotes a slow inactivation of STIM (STIM1 or STIM2)-dependent SOCE activity: possibly act by facilitating the deoligomerization of STIM to efficiently turn off ORAI when the endoplasmic reticulum lumen is filled with the appropriate Ca(2+) levels, and thus preventing the overload of the cell with excessive Ca(2+) ions.</text>
</comment>
<reference evidence="18" key="3">
    <citation type="submission" date="2025-09" db="UniProtKB">
        <authorList>
            <consortium name="Ensembl"/>
        </authorList>
    </citation>
    <scope>IDENTIFICATION</scope>
    <source>
        <strain evidence="18">Glennie</strain>
    </source>
</reference>
<dbReference type="GO" id="GO:0005789">
    <property type="term" value="C:endoplasmic reticulum membrane"/>
    <property type="evidence" value="ECO:0000318"/>
    <property type="project" value="GO_Central"/>
</dbReference>
<reference evidence="18 19" key="1">
    <citation type="journal article" date="2008" name="Nature">
        <title>Genome analysis of the platypus reveals unique signatures of evolution.</title>
        <authorList>
            <person name="Warren W.C."/>
            <person name="Hillier L.W."/>
            <person name="Marshall Graves J.A."/>
            <person name="Birney E."/>
            <person name="Ponting C.P."/>
            <person name="Grutzner F."/>
            <person name="Belov K."/>
            <person name="Miller W."/>
            <person name="Clarke L."/>
            <person name="Chinwalla A.T."/>
            <person name="Yang S.P."/>
            <person name="Heger A."/>
            <person name="Locke D.P."/>
            <person name="Miethke P."/>
            <person name="Waters P.D."/>
            <person name="Veyrunes F."/>
            <person name="Fulton L."/>
            <person name="Fulton B."/>
            <person name="Graves T."/>
            <person name="Wallis J."/>
            <person name="Puente X.S."/>
            <person name="Lopez-Otin C."/>
            <person name="Ordonez G.R."/>
            <person name="Eichler E.E."/>
            <person name="Chen L."/>
            <person name="Cheng Z."/>
            <person name="Deakin J.E."/>
            <person name="Alsop A."/>
            <person name="Thompson K."/>
            <person name="Kirby P."/>
            <person name="Papenfuss A.T."/>
            <person name="Wakefield M.J."/>
            <person name="Olender T."/>
            <person name="Lancet D."/>
            <person name="Huttley G.A."/>
            <person name="Smit A.F."/>
            <person name="Pask A."/>
            <person name="Temple-Smith P."/>
            <person name="Batzer M.A."/>
            <person name="Walker J.A."/>
            <person name="Konkel M.K."/>
            <person name="Harris R.S."/>
            <person name="Whittington C.M."/>
            <person name="Wong E.S."/>
            <person name="Gemmell N.J."/>
            <person name="Buschiazzo E."/>
            <person name="Vargas Jentzsch I.M."/>
            <person name="Merkel A."/>
            <person name="Schmitz J."/>
            <person name="Zemann A."/>
            <person name="Churakov G."/>
            <person name="Kriegs J.O."/>
            <person name="Brosius J."/>
            <person name="Murchison E.P."/>
            <person name="Sachidanandam R."/>
            <person name="Smith C."/>
            <person name="Hannon G.J."/>
            <person name="Tsend-Ayush E."/>
            <person name="McMillan D."/>
            <person name="Attenborough R."/>
            <person name="Rens W."/>
            <person name="Ferguson-Smith M."/>
            <person name="Lefevre C.M."/>
            <person name="Sharp J.A."/>
            <person name="Nicholas K.R."/>
            <person name="Ray D.A."/>
            <person name="Kube M."/>
            <person name="Reinhardt R."/>
            <person name="Pringle T.H."/>
            <person name="Taylor J."/>
            <person name="Jones R.C."/>
            <person name="Nixon B."/>
            <person name="Dacheux J.L."/>
            <person name="Niwa H."/>
            <person name="Sekita Y."/>
            <person name="Huang X."/>
            <person name="Stark A."/>
            <person name="Kheradpour P."/>
            <person name="Kellis M."/>
            <person name="Flicek P."/>
            <person name="Chen Y."/>
            <person name="Webber C."/>
            <person name="Hardison R."/>
            <person name="Nelson J."/>
            <person name="Hallsworth-Pepin K."/>
            <person name="Delehaunty K."/>
            <person name="Markovic C."/>
            <person name="Minx P."/>
            <person name="Feng Y."/>
            <person name="Kremitzki C."/>
            <person name="Mitreva M."/>
            <person name="Glasscock J."/>
            <person name="Wylie T."/>
            <person name="Wohldmann P."/>
            <person name="Thiru P."/>
            <person name="Nhan M.N."/>
            <person name="Pohl C.S."/>
            <person name="Smith S.M."/>
            <person name="Hou S."/>
            <person name="Nefedov M."/>
            <person name="de Jong P.J."/>
            <person name="Renfree M.B."/>
            <person name="Mardis E.R."/>
            <person name="Wilson R.K."/>
        </authorList>
    </citation>
    <scope>NUCLEOTIDE SEQUENCE [LARGE SCALE GENOMIC DNA]</scope>
    <source>
        <strain evidence="18 19">Glennie</strain>
    </source>
</reference>
<dbReference type="GeneTree" id="ENSGT00390000013419"/>
<evidence type="ECO:0000256" key="11">
    <source>
        <dbReference type="ARBA" id="ARBA00023065"/>
    </source>
</evidence>
<accession>A0A6I8N8A8</accession>
<keyword evidence="11" id="KW-0406">Ion transport</keyword>
<proteinExistence type="inferred from homology"/>
<keyword evidence="12 17" id="KW-0472">Membrane</keyword>
<comment type="subcellular location">
    <subcellularLocation>
        <location evidence="1">Endoplasmic reticulum membrane</location>
        <topology evidence="1">Single-pass type I membrane protein</topology>
    </subcellularLocation>
</comment>
<evidence type="ECO:0000256" key="17">
    <source>
        <dbReference type="SAM" id="Phobius"/>
    </source>
</evidence>
<keyword evidence="8" id="KW-0256">Endoplasmic reticulum</keyword>
<name>A0A6I8N8A8_ORNAN</name>
<dbReference type="PANTHER" id="PTHR15929">
    <property type="entry name" value="STORE-OPERATED CALCIUM ENTRY-ASSOCIATED REGULATORY FACTOR"/>
    <property type="match status" value="1"/>
</dbReference>
<evidence type="ECO:0000313" key="18">
    <source>
        <dbReference type="Ensembl" id="ENSOANP00000037118.1"/>
    </source>
</evidence>
<dbReference type="InterPro" id="IPR009567">
    <property type="entry name" value="SARAF"/>
</dbReference>
<evidence type="ECO:0000313" key="19">
    <source>
        <dbReference type="Proteomes" id="UP000002279"/>
    </source>
</evidence>
<evidence type="ECO:0000256" key="5">
    <source>
        <dbReference type="ARBA" id="ARBA00022568"/>
    </source>
</evidence>
<evidence type="ECO:0000256" key="1">
    <source>
        <dbReference type="ARBA" id="ARBA00004115"/>
    </source>
</evidence>
<evidence type="ECO:0000256" key="3">
    <source>
        <dbReference type="ARBA" id="ARBA00016584"/>
    </source>
</evidence>
<dbReference type="OMA" id="DVQWRCD"/>
<keyword evidence="7" id="KW-0732">Signal</keyword>
<evidence type="ECO:0000256" key="13">
    <source>
        <dbReference type="ARBA" id="ARBA00024718"/>
    </source>
</evidence>
<keyword evidence="5" id="KW-0109">Calcium transport</keyword>
<comment type="similarity">
    <text evidence="2">Belongs to the SARAF family.</text>
</comment>
<evidence type="ECO:0000256" key="4">
    <source>
        <dbReference type="ARBA" id="ARBA00022448"/>
    </source>
</evidence>
<evidence type="ECO:0000256" key="9">
    <source>
        <dbReference type="ARBA" id="ARBA00022837"/>
    </source>
</evidence>
<sequence>MAGLRVPGGRRPAPTPTPHLPFLLLLLLLGSVGGASGWNQPEKILLREIQALTLHRGQFTSARRSAPVPQLQCTGGSAGCAAYVPDVVQCHNKGWDGFDVQWECKADLDQAYRFGRMVVSCEGYDYPEDPYVLRGSCGLEYNLELTEHGQRQRGSSRGGGFSYFSSRSQKVDMAEPSGGNGLVVVVVLLVLAYGIYKLFLTSPRDPPPPYSDHPDTHWQDQQGFSHPGPPPPGFKTHFTGVPNPGFGGTTGFDHPFSGHQGNRNSGPGFWTGLGTGGVLGYLFGGSHRANPFSNTWASPSCPPPHFNTWNSPPPRSPWDNYSGFAPPDPGTRTRTASGKAPLPLFCQGDYM</sequence>
<dbReference type="FunCoup" id="A0A6I8N8A8">
    <property type="interactions" value="614"/>
</dbReference>
<evidence type="ECO:0000256" key="6">
    <source>
        <dbReference type="ARBA" id="ARBA00022692"/>
    </source>
</evidence>
<dbReference type="GO" id="GO:0006816">
    <property type="term" value="P:calcium ion transport"/>
    <property type="evidence" value="ECO:0007669"/>
    <property type="project" value="UniProtKB-KW"/>
</dbReference>
<keyword evidence="10 17" id="KW-1133">Transmembrane helix</keyword>